<dbReference type="InterPro" id="IPR031052">
    <property type="entry name" value="FHY3/FAR1"/>
</dbReference>
<dbReference type="OMA" id="CRMFSIA"/>
<dbReference type="PANTHER" id="PTHR31669:SF145">
    <property type="entry name" value="PROTEIN FAR1-RELATED SEQUENCE"/>
    <property type="match status" value="1"/>
</dbReference>
<dbReference type="InterPro" id="IPR006564">
    <property type="entry name" value="Znf_PMZ"/>
</dbReference>
<gene>
    <name evidence="8" type="ORF">OsI_26487</name>
</gene>
<dbReference type="Pfam" id="PF04434">
    <property type="entry name" value="SWIM"/>
    <property type="match status" value="1"/>
</dbReference>
<keyword evidence="3 5" id="KW-0863">Zinc-finger</keyword>
<dbReference type="GO" id="GO:0005634">
    <property type="term" value="C:nucleus"/>
    <property type="evidence" value="ECO:0007669"/>
    <property type="project" value="UniProtKB-SubCell"/>
</dbReference>
<name>A2YMN7_ORYSI</name>
<proteinExistence type="inferred from homology"/>
<evidence type="ECO:0000256" key="5">
    <source>
        <dbReference type="PROSITE-ProRule" id="PRU00325"/>
    </source>
</evidence>
<evidence type="ECO:0000256" key="4">
    <source>
        <dbReference type="ARBA" id="ARBA00022833"/>
    </source>
</evidence>
<evidence type="ECO:0000256" key="2">
    <source>
        <dbReference type="ARBA" id="ARBA00022723"/>
    </source>
</evidence>
<dbReference type="PANTHER" id="PTHR31669">
    <property type="entry name" value="PROTEIN FAR1-RELATED SEQUENCE 10-RELATED"/>
    <property type="match status" value="1"/>
</dbReference>
<sequence>MPSNSGGSAKEKDPENAPELVALPLVRTLRPVHAVIDPAADPRSAQLSWPGHVVLLPPYATWPHHVPTPPPAVNPANPQQNGDVAAADVSPDVGCCDEKMLPKVDMLFDGEKEAYDFYNAYAEMVGFFVRRSTLWTTSKNIITRRTFVCSREGFREKKRGTKEAKCPRPETRIGCPASMTIRLNTNGKYRLTEFVPNHNHQLATASTMRMLKAKKIRLKARAARENLVDDTVRTPEFGSEDEAYEFYSMYAGKIGFNVRRASMTMNAENVITRRMFVCSKEGFREKKRGAKRVKKPRPETRTGCPACMVIRLTSNGKYHVTEFVTFHNHQLGATVPSDLVATSQSTETGQDDGLDLVDGSADANIHRQNLIIGNIMATSLEDLFSLKEKWALPYGREAFCADMKSVQQKESLGTELKKHLSLEFDLLSFFKQFERVLCDRRSTELQADVDASQSTKKPPPMRVLRQASNIYTPAAFKMFEREFELYMDCMLYNCGEMGTISEYRVVIEDNPKDHFVKFDSLNSMVNCSCKGFEFVGIPCRHMLKVLDTRNIKDLPPQYFLKRWRKDAKSGSPNCSYSFPLDGDPQLVQTKRYNLLCRMFSIAAARAATSIETFAYMENQSSIFMDQVEQALQTRPPDIAAMIGAHCDQTQNPIDNIVAGGLHSHTNFINGPADGSLTFPFTLGAGVLDYR</sequence>
<dbReference type="STRING" id="39946.A2YMN7"/>
<dbReference type="Gramene" id="BGIOSGA025948-TA">
    <property type="protein sequence ID" value="BGIOSGA025948-PA"/>
    <property type="gene ID" value="BGIOSGA025948"/>
</dbReference>
<evidence type="ECO:0000313" key="9">
    <source>
        <dbReference type="Proteomes" id="UP000007015"/>
    </source>
</evidence>
<organism evidence="8 9">
    <name type="scientific">Oryza sativa subsp. indica</name>
    <name type="common">Rice</name>
    <dbReference type="NCBI Taxonomy" id="39946"/>
    <lineage>
        <taxon>Eukaryota</taxon>
        <taxon>Viridiplantae</taxon>
        <taxon>Streptophyta</taxon>
        <taxon>Embryophyta</taxon>
        <taxon>Tracheophyta</taxon>
        <taxon>Spermatophyta</taxon>
        <taxon>Magnoliopsida</taxon>
        <taxon>Liliopsida</taxon>
        <taxon>Poales</taxon>
        <taxon>Poaceae</taxon>
        <taxon>BOP clade</taxon>
        <taxon>Oryzoideae</taxon>
        <taxon>Oryzeae</taxon>
        <taxon>Oryzinae</taxon>
        <taxon>Oryza</taxon>
        <taxon>Oryza sativa</taxon>
    </lineage>
</organism>
<keyword evidence="9" id="KW-1185">Reference proteome</keyword>
<comment type="function">
    <text evidence="6">Putative transcription activator involved in regulating light control of development.</text>
</comment>
<accession>A2YMN7</accession>
<dbReference type="Pfam" id="PF03101">
    <property type="entry name" value="FAR1"/>
    <property type="match status" value="2"/>
</dbReference>
<dbReference type="GO" id="GO:0006355">
    <property type="term" value="P:regulation of DNA-templated transcription"/>
    <property type="evidence" value="ECO:0007669"/>
    <property type="project" value="UniProtKB-UniRule"/>
</dbReference>
<evidence type="ECO:0000256" key="6">
    <source>
        <dbReference type="RuleBase" id="RU367018"/>
    </source>
</evidence>
<feature type="domain" description="SWIM-type" evidence="7">
    <location>
        <begin position="503"/>
        <end position="550"/>
    </location>
</feature>
<evidence type="ECO:0000259" key="7">
    <source>
        <dbReference type="PROSITE" id="PS50966"/>
    </source>
</evidence>
<dbReference type="AlphaFoldDB" id="A2YMN7"/>
<protein>
    <recommendedName>
        <fullName evidence="6">Protein FAR1-RELATED SEQUENCE</fullName>
    </recommendedName>
</protein>
<dbReference type="SMART" id="SM00575">
    <property type="entry name" value="ZnF_PMZ"/>
    <property type="match status" value="1"/>
</dbReference>
<dbReference type="GO" id="GO:0008270">
    <property type="term" value="F:zinc ion binding"/>
    <property type="evidence" value="ECO:0007669"/>
    <property type="project" value="UniProtKB-UniRule"/>
</dbReference>
<dbReference type="InterPro" id="IPR004330">
    <property type="entry name" value="FAR1_DNA_bnd_dom"/>
</dbReference>
<dbReference type="HOGENOM" id="CLU_008459_3_2_1"/>
<dbReference type="InterPro" id="IPR007527">
    <property type="entry name" value="Znf_SWIM"/>
</dbReference>
<dbReference type="PROSITE" id="PS50966">
    <property type="entry name" value="ZF_SWIM"/>
    <property type="match status" value="1"/>
</dbReference>
<dbReference type="EMBL" id="CM000132">
    <property type="protein sequence ID" value="EAZ04348.1"/>
    <property type="molecule type" value="Genomic_DNA"/>
</dbReference>
<evidence type="ECO:0000256" key="3">
    <source>
        <dbReference type="ARBA" id="ARBA00022771"/>
    </source>
</evidence>
<keyword evidence="6" id="KW-0539">Nucleus</keyword>
<comment type="subcellular location">
    <subcellularLocation>
        <location evidence="6">Nucleus</location>
    </subcellularLocation>
</comment>
<keyword evidence="2 6" id="KW-0479">Metal-binding</keyword>
<evidence type="ECO:0000313" key="8">
    <source>
        <dbReference type="EMBL" id="EAZ04348.1"/>
    </source>
</evidence>
<reference evidence="8 9" key="1">
    <citation type="journal article" date="2005" name="PLoS Biol.">
        <title>The genomes of Oryza sativa: a history of duplications.</title>
        <authorList>
            <person name="Yu J."/>
            <person name="Wang J."/>
            <person name="Lin W."/>
            <person name="Li S."/>
            <person name="Li H."/>
            <person name="Zhou J."/>
            <person name="Ni P."/>
            <person name="Dong W."/>
            <person name="Hu S."/>
            <person name="Zeng C."/>
            <person name="Zhang J."/>
            <person name="Zhang Y."/>
            <person name="Li R."/>
            <person name="Xu Z."/>
            <person name="Li S."/>
            <person name="Li X."/>
            <person name="Zheng H."/>
            <person name="Cong L."/>
            <person name="Lin L."/>
            <person name="Yin J."/>
            <person name="Geng J."/>
            <person name="Li G."/>
            <person name="Shi J."/>
            <person name="Liu J."/>
            <person name="Lv H."/>
            <person name="Li J."/>
            <person name="Wang J."/>
            <person name="Deng Y."/>
            <person name="Ran L."/>
            <person name="Shi X."/>
            <person name="Wang X."/>
            <person name="Wu Q."/>
            <person name="Li C."/>
            <person name="Ren X."/>
            <person name="Wang J."/>
            <person name="Wang X."/>
            <person name="Li D."/>
            <person name="Liu D."/>
            <person name="Zhang X."/>
            <person name="Ji Z."/>
            <person name="Zhao W."/>
            <person name="Sun Y."/>
            <person name="Zhang Z."/>
            <person name="Bao J."/>
            <person name="Han Y."/>
            <person name="Dong L."/>
            <person name="Ji J."/>
            <person name="Chen P."/>
            <person name="Wu S."/>
            <person name="Liu J."/>
            <person name="Xiao Y."/>
            <person name="Bu D."/>
            <person name="Tan J."/>
            <person name="Yang L."/>
            <person name="Ye C."/>
            <person name="Zhang J."/>
            <person name="Xu J."/>
            <person name="Zhou Y."/>
            <person name="Yu Y."/>
            <person name="Zhang B."/>
            <person name="Zhuang S."/>
            <person name="Wei H."/>
            <person name="Liu B."/>
            <person name="Lei M."/>
            <person name="Yu H."/>
            <person name="Li Y."/>
            <person name="Xu H."/>
            <person name="Wei S."/>
            <person name="He X."/>
            <person name="Fang L."/>
            <person name="Zhang Z."/>
            <person name="Zhang Y."/>
            <person name="Huang X."/>
            <person name="Su Z."/>
            <person name="Tong W."/>
            <person name="Li J."/>
            <person name="Tong Z."/>
            <person name="Li S."/>
            <person name="Ye J."/>
            <person name="Wang L."/>
            <person name="Fang L."/>
            <person name="Lei T."/>
            <person name="Chen C."/>
            <person name="Chen H."/>
            <person name="Xu Z."/>
            <person name="Li H."/>
            <person name="Huang H."/>
            <person name="Zhang F."/>
            <person name="Xu H."/>
            <person name="Li N."/>
            <person name="Zhao C."/>
            <person name="Li S."/>
            <person name="Dong L."/>
            <person name="Huang Y."/>
            <person name="Li L."/>
            <person name="Xi Y."/>
            <person name="Qi Q."/>
            <person name="Li W."/>
            <person name="Zhang B."/>
            <person name="Hu W."/>
            <person name="Zhang Y."/>
            <person name="Tian X."/>
            <person name="Jiao Y."/>
            <person name="Liang X."/>
            <person name="Jin J."/>
            <person name="Gao L."/>
            <person name="Zheng W."/>
            <person name="Hao B."/>
            <person name="Liu S."/>
            <person name="Wang W."/>
            <person name="Yuan L."/>
            <person name="Cao M."/>
            <person name="McDermott J."/>
            <person name="Samudrala R."/>
            <person name="Wang J."/>
            <person name="Wong G.K."/>
            <person name="Yang H."/>
        </authorList>
    </citation>
    <scope>NUCLEOTIDE SEQUENCE [LARGE SCALE GENOMIC DNA]</scope>
    <source>
        <strain evidence="9">cv. 93-11</strain>
    </source>
</reference>
<evidence type="ECO:0000256" key="1">
    <source>
        <dbReference type="ARBA" id="ARBA00005889"/>
    </source>
</evidence>
<comment type="similarity">
    <text evidence="1 6">Belongs to the FHY3/FAR1 family.</text>
</comment>
<keyword evidence="4 6" id="KW-0862">Zinc</keyword>
<dbReference type="Proteomes" id="UP000007015">
    <property type="component" value="Chromosome 7"/>
</dbReference>